<protein>
    <submittedName>
        <fullName evidence="2">Uncharacterized protein</fullName>
    </submittedName>
</protein>
<reference evidence="2" key="1">
    <citation type="submission" date="2018-11" db="EMBL/GenBank/DDBJ databases">
        <authorList>
            <consortium name="Pathogen Informatics"/>
        </authorList>
    </citation>
    <scope>NUCLEOTIDE SEQUENCE</scope>
</reference>
<evidence type="ECO:0000313" key="3">
    <source>
        <dbReference type="Proteomes" id="UP000784294"/>
    </source>
</evidence>
<evidence type="ECO:0000256" key="1">
    <source>
        <dbReference type="SAM" id="MobiDB-lite"/>
    </source>
</evidence>
<comment type="caution">
    <text evidence="2">The sequence shown here is derived from an EMBL/GenBank/DDBJ whole genome shotgun (WGS) entry which is preliminary data.</text>
</comment>
<feature type="region of interest" description="Disordered" evidence="1">
    <location>
        <begin position="1"/>
        <end position="66"/>
    </location>
</feature>
<dbReference type="EMBL" id="CAAALY010274369">
    <property type="protein sequence ID" value="VEL42430.1"/>
    <property type="molecule type" value="Genomic_DNA"/>
</dbReference>
<sequence length="66" mass="7338">MEKVPSENAKNVVLPNLGFLDSASHEQLPLSPNDRTEEEEEKKDIQKSKRRGPPGLQLMALPTEIG</sequence>
<evidence type="ECO:0000313" key="2">
    <source>
        <dbReference type="EMBL" id="VEL42430.1"/>
    </source>
</evidence>
<keyword evidence="3" id="KW-1185">Reference proteome</keyword>
<proteinExistence type="predicted"/>
<dbReference type="AlphaFoldDB" id="A0A3S5FH59"/>
<organism evidence="2 3">
    <name type="scientific">Protopolystoma xenopodis</name>
    <dbReference type="NCBI Taxonomy" id="117903"/>
    <lineage>
        <taxon>Eukaryota</taxon>
        <taxon>Metazoa</taxon>
        <taxon>Spiralia</taxon>
        <taxon>Lophotrochozoa</taxon>
        <taxon>Platyhelminthes</taxon>
        <taxon>Monogenea</taxon>
        <taxon>Polyopisthocotylea</taxon>
        <taxon>Polystomatidea</taxon>
        <taxon>Polystomatidae</taxon>
        <taxon>Protopolystoma</taxon>
    </lineage>
</organism>
<dbReference type="Proteomes" id="UP000784294">
    <property type="component" value="Unassembled WGS sequence"/>
</dbReference>
<accession>A0A3S5FH59</accession>
<gene>
    <name evidence="2" type="ORF">PXEA_LOCUS35870</name>
</gene>
<feature type="non-terminal residue" evidence="2">
    <location>
        <position position="1"/>
    </location>
</feature>
<name>A0A3S5FH59_9PLAT</name>